<sequence length="298" mass="32720">MTRLAPPYRIPPESVVEADHWQMAMEDSHVPMPTELQHWDYLTNIALHRNIRVDVDRTRQRAGLGPDSVLMLSSVWTSSGSNLRGPGRRVRIAGEGVQTIEIAFELTGAELGGTLLLETALVVASPGSSPRPAAPRRSGSVLWNDHHSLRLQGDAPQFPIAVIDFDKTSFPSDAAWHLQISDNLESATMGSLLLLVNERNAPAVAAVQNAERPRDTDKLVLSMIKADVSRVMVEHALRNSDFHEDADFPEDSVGETLMTLVGQLFPGVSITDLRLSHENQPNLFASDVQNAVKLFEVS</sequence>
<gene>
    <name evidence="1" type="ORF">SAMN05660874_01849</name>
</gene>
<dbReference type="STRING" id="95161.SAMN05660874_01849"/>
<evidence type="ECO:0000313" key="1">
    <source>
        <dbReference type="EMBL" id="SFS55748.1"/>
    </source>
</evidence>
<proteinExistence type="predicted"/>
<dbReference type="EMBL" id="FOZX01000002">
    <property type="protein sequence ID" value="SFS55748.1"/>
    <property type="molecule type" value="Genomic_DNA"/>
</dbReference>
<protein>
    <submittedName>
        <fullName evidence="1">Uncharacterized protein</fullName>
    </submittedName>
</protein>
<organism evidence="1 2">
    <name type="scientific">Saccharopolyspora flava</name>
    <dbReference type="NCBI Taxonomy" id="95161"/>
    <lineage>
        <taxon>Bacteria</taxon>
        <taxon>Bacillati</taxon>
        <taxon>Actinomycetota</taxon>
        <taxon>Actinomycetes</taxon>
        <taxon>Pseudonocardiales</taxon>
        <taxon>Pseudonocardiaceae</taxon>
        <taxon>Saccharopolyspora</taxon>
    </lineage>
</organism>
<reference evidence="2" key="1">
    <citation type="submission" date="2016-10" db="EMBL/GenBank/DDBJ databases">
        <authorList>
            <person name="Varghese N."/>
            <person name="Submissions S."/>
        </authorList>
    </citation>
    <scope>NUCLEOTIDE SEQUENCE [LARGE SCALE GENOMIC DNA]</scope>
    <source>
        <strain evidence="2">DSM 44771</strain>
    </source>
</reference>
<keyword evidence="2" id="KW-1185">Reference proteome</keyword>
<accession>A0A1I6QTX5</accession>
<name>A0A1I6QTX5_9PSEU</name>
<dbReference type="RefSeq" id="WP_245775725.1">
    <property type="nucleotide sequence ID" value="NZ_FOZX01000002.1"/>
</dbReference>
<evidence type="ECO:0000313" key="2">
    <source>
        <dbReference type="Proteomes" id="UP000198852"/>
    </source>
</evidence>
<dbReference type="Proteomes" id="UP000198852">
    <property type="component" value="Unassembled WGS sequence"/>
</dbReference>
<dbReference type="AlphaFoldDB" id="A0A1I6QTX5"/>